<evidence type="ECO:0000259" key="8">
    <source>
        <dbReference type="SMART" id="SM00409"/>
    </source>
</evidence>
<evidence type="ECO:0000256" key="5">
    <source>
        <dbReference type="ARBA" id="ARBA00023157"/>
    </source>
</evidence>
<keyword evidence="2 6" id="KW-0812">Transmembrane</keyword>
<keyword evidence="3 7" id="KW-0732">Signal</keyword>
<evidence type="ECO:0000256" key="1">
    <source>
        <dbReference type="ARBA" id="ARBA00004370"/>
    </source>
</evidence>
<dbReference type="InterPro" id="IPR013783">
    <property type="entry name" value="Ig-like_fold"/>
</dbReference>
<feature type="chain" id="PRO_5002630132" evidence="7">
    <location>
        <begin position="18"/>
        <end position="164"/>
    </location>
</feature>
<dbReference type="InterPro" id="IPR013106">
    <property type="entry name" value="Ig_V-set"/>
</dbReference>
<evidence type="ECO:0000256" key="2">
    <source>
        <dbReference type="ARBA" id="ARBA00022692"/>
    </source>
</evidence>
<keyword evidence="5" id="KW-1015">Disulfide bond</keyword>
<comment type="subcellular location">
    <subcellularLocation>
        <location evidence="1">Membrane</location>
    </subcellularLocation>
</comment>
<organism evidence="9">
    <name type="scientific">Rostroraja eglanteria</name>
    <name type="common">Clearnose skate</name>
    <name type="synonym">Raja eglanteria</name>
    <dbReference type="NCBI Taxonomy" id="3360502"/>
    <lineage>
        <taxon>Eukaryota</taxon>
        <taxon>Metazoa</taxon>
        <taxon>Chordata</taxon>
        <taxon>Craniata</taxon>
        <taxon>Vertebrata</taxon>
        <taxon>Chondrichthyes</taxon>
        <taxon>Elasmobranchii</taxon>
        <taxon>Batoidea</taxon>
        <taxon>Rajiformes</taxon>
        <taxon>Rajidae</taxon>
        <taxon>Rostroraja</taxon>
    </lineage>
</organism>
<feature type="signal peptide" evidence="7">
    <location>
        <begin position="1"/>
        <end position="17"/>
    </location>
</feature>
<keyword evidence="4 6" id="KW-0472">Membrane</keyword>
<evidence type="ECO:0000256" key="3">
    <source>
        <dbReference type="ARBA" id="ARBA00022729"/>
    </source>
</evidence>
<dbReference type="AlphaFoldDB" id="A0S0E7"/>
<name>A0S0E7_ROSEG</name>
<dbReference type="PANTHER" id="PTHR11860">
    <property type="entry name" value="POLYMERIC-IMMUNOGLOBULIN RECEPTOR"/>
    <property type="match status" value="1"/>
</dbReference>
<dbReference type="FunFam" id="2.60.40.10:FF:000370">
    <property type="entry name" value="CMRF35-like molecule 1"/>
    <property type="match status" value="1"/>
</dbReference>
<keyword evidence="6" id="KW-1133">Transmembrane helix</keyword>
<accession>A0S0E7</accession>
<keyword evidence="9" id="KW-0675">Receptor</keyword>
<dbReference type="CDD" id="cd05716">
    <property type="entry name" value="IgV_pIgR_like"/>
    <property type="match status" value="1"/>
</dbReference>
<dbReference type="InterPro" id="IPR003599">
    <property type="entry name" value="Ig_sub"/>
</dbReference>
<evidence type="ECO:0000256" key="6">
    <source>
        <dbReference type="SAM" id="Phobius"/>
    </source>
</evidence>
<dbReference type="Pfam" id="PF07686">
    <property type="entry name" value="V-set"/>
    <property type="match status" value="1"/>
</dbReference>
<dbReference type="PANTHER" id="PTHR11860:SF87">
    <property type="entry name" value="CMRF35-LIKE MOLECULE 8"/>
    <property type="match status" value="1"/>
</dbReference>
<dbReference type="SMART" id="SM00409">
    <property type="entry name" value="IG"/>
    <property type="match status" value="1"/>
</dbReference>
<dbReference type="GO" id="GO:0004888">
    <property type="term" value="F:transmembrane signaling receptor activity"/>
    <property type="evidence" value="ECO:0007669"/>
    <property type="project" value="TreeGrafter"/>
</dbReference>
<reference evidence="9" key="1">
    <citation type="submission" date="2005-11" db="EMBL/GenBank/DDBJ databases">
        <title>Ancient Divergence of a Complex Family of Immune-type Receptor Genes Encoding Modular Domains.</title>
        <authorList>
            <person name="Cannon J.P."/>
            <person name="Haire R.N."/>
            <person name="Mueller M.G."/>
            <person name="Litman R.T."/>
            <person name="Eason D.D."/>
            <person name="Amemiya C.T."/>
            <person name="Ota T."/>
            <person name="Litman G.W."/>
        </authorList>
    </citation>
    <scope>NUCLEOTIDE SEQUENCE</scope>
</reference>
<feature type="transmembrane region" description="Helical" evidence="6">
    <location>
        <begin position="140"/>
        <end position="160"/>
    </location>
</feature>
<dbReference type="SUPFAM" id="SSF48726">
    <property type="entry name" value="Immunoglobulin"/>
    <property type="match status" value="1"/>
</dbReference>
<evidence type="ECO:0000256" key="7">
    <source>
        <dbReference type="SAM" id="SignalP"/>
    </source>
</evidence>
<dbReference type="InterPro" id="IPR050671">
    <property type="entry name" value="CD300_family_receptors"/>
</dbReference>
<dbReference type="InterPro" id="IPR036179">
    <property type="entry name" value="Ig-like_dom_sf"/>
</dbReference>
<evidence type="ECO:0000313" key="9">
    <source>
        <dbReference type="EMBL" id="ABC86795.1"/>
    </source>
</evidence>
<proteinExistence type="evidence at transcript level"/>
<dbReference type="Gene3D" id="2.60.40.10">
    <property type="entry name" value="Immunoglobulins"/>
    <property type="match status" value="1"/>
</dbReference>
<feature type="domain" description="Immunoglobulin" evidence="8">
    <location>
        <begin position="22"/>
        <end position="123"/>
    </location>
</feature>
<protein>
    <submittedName>
        <fullName evidence="9">Modular domain immune-type receptor</fullName>
    </submittedName>
</protein>
<dbReference type="EMBL" id="DQ278450">
    <property type="protein sequence ID" value="ABC86795.1"/>
    <property type="molecule type" value="mRNA"/>
</dbReference>
<evidence type="ECO:0000256" key="4">
    <source>
        <dbReference type="ARBA" id="ARBA00023136"/>
    </source>
</evidence>
<dbReference type="GO" id="GO:0005886">
    <property type="term" value="C:plasma membrane"/>
    <property type="evidence" value="ECO:0007669"/>
    <property type="project" value="TreeGrafter"/>
</dbReference>
<sequence length="164" mass="19240">MDFVFLYFMITFSVTNAALSGPRAVNGTEGQSVQITCTYDRFYSNFPKYWCKGSDWSRCTILVQTIGRNMTTSDGRISITDDTKVREFSVTMEHLTLNDEGWYWCGIMRVFIDLRSRVKLNIIENTSPAKDIWKHNTNYYVIWNIMRWIFLVILLVWGIVTARM</sequence>